<dbReference type="PANTHER" id="PTHR38687:SF1">
    <property type="entry name" value="CELL DIVISION PROTEIN DEDD"/>
    <property type="match status" value="1"/>
</dbReference>
<dbReference type="PANTHER" id="PTHR38687">
    <property type="entry name" value="CELL DIVISION PROTEIN DEDD-RELATED"/>
    <property type="match status" value="1"/>
</dbReference>
<dbReference type="PROSITE" id="PS51724">
    <property type="entry name" value="SPOR"/>
    <property type="match status" value="1"/>
</dbReference>
<evidence type="ECO:0000313" key="3">
    <source>
        <dbReference type="EMBL" id="RUO24166.1"/>
    </source>
</evidence>
<organism evidence="2 4">
    <name type="scientific">Aliidiomarina maris</name>
    <dbReference type="NCBI Taxonomy" id="531312"/>
    <lineage>
        <taxon>Bacteria</taxon>
        <taxon>Pseudomonadati</taxon>
        <taxon>Pseudomonadota</taxon>
        <taxon>Gammaproteobacteria</taxon>
        <taxon>Alteromonadales</taxon>
        <taxon>Idiomarinaceae</taxon>
        <taxon>Aliidiomarina</taxon>
    </lineage>
</organism>
<dbReference type="Pfam" id="PF05036">
    <property type="entry name" value="SPOR"/>
    <property type="match status" value="1"/>
</dbReference>
<gene>
    <name evidence="2" type="ORF">B0I24_107111</name>
    <name evidence="3" type="ORF">CWE07_08725</name>
</gene>
<dbReference type="EMBL" id="QLMD01000007">
    <property type="protein sequence ID" value="RAJ96896.1"/>
    <property type="molecule type" value="Genomic_DNA"/>
</dbReference>
<dbReference type="Gene3D" id="3.30.70.1070">
    <property type="entry name" value="Sporulation related repeat"/>
    <property type="match status" value="1"/>
</dbReference>
<dbReference type="GO" id="GO:0042834">
    <property type="term" value="F:peptidoglycan binding"/>
    <property type="evidence" value="ECO:0007669"/>
    <property type="project" value="InterPro"/>
</dbReference>
<dbReference type="Proteomes" id="UP000249203">
    <property type="component" value="Unassembled WGS sequence"/>
</dbReference>
<dbReference type="InterPro" id="IPR052521">
    <property type="entry name" value="Cell_div_SPOR-domain"/>
</dbReference>
<dbReference type="GO" id="GO:0032153">
    <property type="term" value="C:cell division site"/>
    <property type="evidence" value="ECO:0007669"/>
    <property type="project" value="TreeGrafter"/>
</dbReference>
<dbReference type="InterPro" id="IPR036680">
    <property type="entry name" value="SPOR-like_sf"/>
</dbReference>
<evidence type="ECO:0000313" key="5">
    <source>
        <dbReference type="Proteomes" id="UP000287865"/>
    </source>
</evidence>
<dbReference type="Proteomes" id="UP000287865">
    <property type="component" value="Unassembled WGS sequence"/>
</dbReference>
<dbReference type="InterPro" id="IPR007730">
    <property type="entry name" value="SPOR-like_dom"/>
</dbReference>
<evidence type="ECO:0000259" key="1">
    <source>
        <dbReference type="PROSITE" id="PS51724"/>
    </source>
</evidence>
<evidence type="ECO:0000313" key="2">
    <source>
        <dbReference type="EMBL" id="RAJ96896.1"/>
    </source>
</evidence>
<proteinExistence type="predicted"/>
<dbReference type="OrthoDB" id="7069135at2"/>
<dbReference type="GO" id="GO:0032506">
    <property type="term" value="P:cytokinetic process"/>
    <property type="evidence" value="ECO:0007669"/>
    <property type="project" value="TreeGrafter"/>
</dbReference>
<dbReference type="EMBL" id="PIPK01000007">
    <property type="protein sequence ID" value="RUO24166.1"/>
    <property type="molecule type" value="Genomic_DNA"/>
</dbReference>
<feature type="domain" description="SPOR" evidence="1">
    <location>
        <begin position="91"/>
        <end position="170"/>
    </location>
</feature>
<evidence type="ECO:0000313" key="4">
    <source>
        <dbReference type="Proteomes" id="UP000249203"/>
    </source>
</evidence>
<sequence length="175" mass="19221">MASPLQNRIIGTAILIALAVIFLPDLLDGQKVTRDDDVQTIPLRPELTVQPTNPQFPADFDQRVDNAQPNRSNEETFVAPPEPVSVVLGADSDAPAWVIRLGAFRNADNVQRLVRTLRDNGFNAYSRSQPSQNGELRVLFVGPDLDADVLQAQIPELLQLTGLEGQLVPYQPNSD</sequence>
<dbReference type="GO" id="GO:0030428">
    <property type="term" value="C:cell septum"/>
    <property type="evidence" value="ECO:0007669"/>
    <property type="project" value="TreeGrafter"/>
</dbReference>
<name>A0A327WV35_9GAMM</name>
<dbReference type="SUPFAM" id="SSF110997">
    <property type="entry name" value="Sporulation related repeat"/>
    <property type="match status" value="1"/>
</dbReference>
<reference evidence="3 5" key="1">
    <citation type="journal article" date="2018" name="Front. Microbiol.">
        <title>Genome-Based Analysis Reveals the Taxonomy and Diversity of the Family Idiomarinaceae.</title>
        <authorList>
            <person name="Liu Y."/>
            <person name="Lai Q."/>
            <person name="Shao Z."/>
        </authorList>
    </citation>
    <scope>NUCLEOTIDE SEQUENCE [LARGE SCALE GENOMIC DNA]</scope>
    <source>
        <strain evidence="3 5">CF12-14</strain>
    </source>
</reference>
<dbReference type="RefSeq" id="WP_111569554.1">
    <property type="nucleotide sequence ID" value="NZ_PIPK01000007.1"/>
</dbReference>
<dbReference type="AlphaFoldDB" id="A0A327WV35"/>
<protein>
    <submittedName>
        <fullName evidence="2">DedD protein</fullName>
    </submittedName>
    <submittedName>
        <fullName evidence="3">SPOR domain-containing protein</fullName>
    </submittedName>
</protein>
<reference evidence="2 4" key="2">
    <citation type="submission" date="2018-06" db="EMBL/GenBank/DDBJ databases">
        <title>Genomic Encyclopedia of Type Strains, Phase III (KMG-III): the genomes of soil and plant-associated and newly described type strains.</title>
        <authorList>
            <person name="Whitman W."/>
        </authorList>
    </citation>
    <scope>NUCLEOTIDE SEQUENCE [LARGE SCALE GENOMIC DNA]</scope>
    <source>
        <strain evidence="2 4">CGMCC 1.15366</strain>
    </source>
</reference>
<accession>A0A327WV35</accession>
<comment type="caution">
    <text evidence="2">The sequence shown here is derived from an EMBL/GenBank/DDBJ whole genome shotgun (WGS) entry which is preliminary data.</text>
</comment>
<keyword evidence="5" id="KW-1185">Reference proteome</keyword>